<name>A0A1M4RXW0_9ACTO</name>
<accession>A0A1M4RXW0</accession>
<dbReference type="EMBL" id="FQTT01000009">
    <property type="protein sequence ID" value="SHE24769.1"/>
    <property type="molecule type" value="Genomic_DNA"/>
</dbReference>
<comment type="similarity">
    <text evidence="5">Belongs to the UbiX/PAD1 family.</text>
</comment>
<comment type="function">
    <text evidence="5">Flavin prenyltransferase that catalyzes the synthesis of the prenylated FMN cofactor (prenyl-FMN) for 4-hydroxy-3-polyprenylbenzoic acid decarboxylase UbiD. The prenyltransferase is metal-independent and links a dimethylallyl moiety from dimethylallyl monophosphate (DMAP) to the flavin N5 and C6 atoms of FMN.</text>
</comment>
<dbReference type="NCBIfam" id="NF004685">
    <property type="entry name" value="PRK06029.1"/>
    <property type="match status" value="1"/>
</dbReference>
<dbReference type="Pfam" id="PF02441">
    <property type="entry name" value="Flavoprotein"/>
    <property type="match status" value="1"/>
</dbReference>
<dbReference type="STRING" id="1892869.ACGLYG10_0978"/>
<evidence type="ECO:0000256" key="4">
    <source>
        <dbReference type="ARBA" id="ARBA00022679"/>
    </source>
</evidence>
<evidence type="ECO:0000313" key="7">
    <source>
        <dbReference type="EMBL" id="SHE24769.1"/>
    </source>
</evidence>
<dbReference type="NCBIfam" id="TIGR00421">
    <property type="entry name" value="ubiX_pad"/>
    <property type="match status" value="1"/>
</dbReference>
<feature type="binding site" evidence="5">
    <location>
        <begin position="10"/>
        <end position="12"/>
    </location>
    <ligand>
        <name>FMN</name>
        <dbReference type="ChEBI" id="CHEBI:58210"/>
    </ligand>
</feature>
<protein>
    <recommendedName>
        <fullName evidence="5">Flavin prenyltransferase UbiX</fullName>
        <ecNumber evidence="5">2.5.1.129</ecNumber>
    </recommendedName>
</protein>
<evidence type="ECO:0000256" key="5">
    <source>
        <dbReference type="HAMAP-Rule" id="MF_01984"/>
    </source>
</evidence>
<dbReference type="GO" id="GO:0106141">
    <property type="term" value="F:flavin prenyltransferase activity"/>
    <property type="evidence" value="ECO:0007669"/>
    <property type="project" value="UniProtKB-EC"/>
</dbReference>
<evidence type="ECO:0000313" key="8">
    <source>
        <dbReference type="Proteomes" id="UP000184291"/>
    </source>
</evidence>
<feature type="binding site" evidence="5">
    <location>
        <position position="37"/>
    </location>
    <ligand>
        <name>FMN</name>
        <dbReference type="ChEBI" id="CHEBI:58210"/>
    </ligand>
</feature>
<dbReference type="Proteomes" id="UP000184291">
    <property type="component" value="Unassembled WGS sequence"/>
</dbReference>
<feature type="binding site" evidence="5">
    <location>
        <position position="123"/>
    </location>
    <ligand>
        <name>FMN</name>
        <dbReference type="ChEBI" id="CHEBI:58210"/>
    </ligand>
</feature>
<keyword evidence="4 5" id="KW-0808">Transferase</keyword>
<dbReference type="SUPFAM" id="SSF52507">
    <property type="entry name" value="Homo-oligomeric flavin-containing Cys decarboxylases, HFCD"/>
    <property type="match status" value="1"/>
</dbReference>
<dbReference type="InterPro" id="IPR004507">
    <property type="entry name" value="UbiX-like"/>
</dbReference>
<comment type="catalytic activity">
    <reaction evidence="5">
        <text>dimethylallyl phosphate + FMNH2 = prenylated FMNH2 + phosphate</text>
        <dbReference type="Rhea" id="RHEA:37743"/>
        <dbReference type="ChEBI" id="CHEBI:43474"/>
        <dbReference type="ChEBI" id="CHEBI:57618"/>
        <dbReference type="ChEBI" id="CHEBI:87467"/>
        <dbReference type="ChEBI" id="CHEBI:88052"/>
        <dbReference type="EC" id="2.5.1.129"/>
    </reaction>
</comment>
<sequence length="186" mass="20255">MKRIIVGITGASGVQIGHRLLQALRARADVEVHLVITDGARLTLARETDLTVEQLVASADVVWDDHDQAAAISSGSFMTEGMVVAPCSMRSLSAIVNAYDDDLLVRAADVCAKEGRKVVLVPRETPLNRAHCRNLLRAAEDGYVLLPPMLTFYNGCETTADQVDHLVGRILMQFGIAYEGLRPWEG</sequence>
<evidence type="ECO:0000256" key="2">
    <source>
        <dbReference type="ARBA" id="ARBA00022630"/>
    </source>
</evidence>
<feature type="domain" description="Flavoprotein" evidence="6">
    <location>
        <begin position="2"/>
        <end position="173"/>
    </location>
</feature>
<dbReference type="InterPro" id="IPR036551">
    <property type="entry name" value="Flavin_trans-like"/>
</dbReference>
<proteinExistence type="inferred from homology"/>
<keyword evidence="3 5" id="KW-0288">FMN</keyword>
<keyword evidence="2 5" id="KW-0285">Flavoprotein</keyword>
<keyword evidence="8" id="KW-1185">Reference proteome</keyword>
<feature type="binding site" evidence="5">
    <location>
        <begin position="88"/>
        <end position="91"/>
    </location>
    <ligand>
        <name>FMN</name>
        <dbReference type="ChEBI" id="CHEBI:58210"/>
    </ligand>
</feature>
<feature type="binding site" evidence="5">
    <location>
        <position position="169"/>
    </location>
    <ligand>
        <name>dimethylallyl phosphate</name>
        <dbReference type="ChEBI" id="CHEBI:88052"/>
    </ligand>
</feature>
<evidence type="ECO:0000256" key="1">
    <source>
        <dbReference type="ARBA" id="ARBA00022602"/>
    </source>
</evidence>
<feature type="binding site" evidence="5">
    <location>
        <position position="153"/>
    </location>
    <ligand>
        <name>dimethylallyl phosphate</name>
        <dbReference type="ChEBI" id="CHEBI:88052"/>
    </ligand>
</feature>
<gene>
    <name evidence="5" type="primary">ubiX</name>
    <name evidence="7" type="ORF">ACGLYG10_0978</name>
</gene>
<evidence type="ECO:0000256" key="3">
    <source>
        <dbReference type="ARBA" id="ARBA00022643"/>
    </source>
</evidence>
<dbReference type="Gene3D" id="3.40.50.1950">
    <property type="entry name" value="Flavin prenyltransferase-like"/>
    <property type="match status" value="1"/>
</dbReference>
<keyword evidence="1 5" id="KW-0637">Prenyltransferase</keyword>
<comment type="caution">
    <text evidence="5">Lacks conserved residue(s) required for the propagation of feature annotation.</text>
</comment>
<evidence type="ECO:0000259" key="6">
    <source>
        <dbReference type="Pfam" id="PF02441"/>
    </source>
</evidence>
<reference evidence="8" key="1">
    <citation type="submission" date="2016-09" db="EMBL/GenBank/DDBJ databases">
        <authorList>
            <person name="Strepis N."/>
        </authorList>
    </citation>
    <scope>NUCLEOTIDE SEQUENCE [LARGE SCALE GENOMIC DNA]</scope>
</reference>
<dbReference type="InterPro" id="IPR003382">
    <property type="entry name" value="Flavoprotein"/>
</dbReference>
<dbReference type="RefSeq" id="WP_170866456.1">
    <property type="nucleotide sequence ID" value="NZ_FQTT01000009.1"/>
</dbReference>
<dbReference type="HAMAP" id="MF_01984">
    <property type="entry name" value="ubiX_pad"/>
    <property type="match status" value="1"/>
</dbReference>
<dbReference type="AlphaFoldDB" id="A0A1M4RXW0"/>
<organism evidence="7 8">
    <name type="scientific">Actinomyces glycerinitolerans</name>
    <dbReference type="NCBI Taxonomy" id="1892869"/>
    <lineage>
        <taxon>Bacteria</taxon>
        <taxon>Bacillati</taxon>
        <taxon>Actinomycetota</taxon>
        <taxon>Actinomycetes</taxon>
        <taxon>Actinomycetales</taxon>
        <taxon>Actinomycetaceae</taxon>
        <taxon>Actinomyces</taxon>
    </lineage>
</organism>
<dbReference type="EC" id="2.5.1.129" evidence="5"/>